<feature type="non-terminal residue" evidence="2">
    <location>
        <position position="1"/>
    </location>
</feature>
<feature type="non-terminal residue" evidence="2">
    <location>
        <position position="73"/>
    </location>
</feature>
<reference evidence="2" key="1">
    <citation type="submission" date="2024-02" db="EMBL/GenBank/DDBJ databases">
        <authorList>
            <consortium name="ELIXIR-Norway"/>
            <consortium name="Elixir Norway"/>
        </authorList>
    </citation>
    <scope>NUCLEOTIDE SEQUENCE</scope>
</reference>
<protein>
    <submittedName>
        <fullName evidence="2">Uncharacterized protein</fullName>
    </submittedName>
</protein>
<proteinExistence type="predicted"/>
<accession>A0ABP0TMV6</accession>
<evidence type="ECO:0000256" key="1">
    <source>
        <dbReference type="SAM" id="MobiDB-lite"/>
    </source>
</evidence>
<evidence type="ECO:0000313" key="2">
    <source>
        <dbReference type="EMBL" id="CAK9200211.1"/>
    </source>
</evidence>
<gene>
    <name evidence="2" type="ORF">CSSPTR1EN2_LOCUS5323</name>
</gene>
<sequence>PATPPIRVGKKQRKHKGPEATARLPVVTPATKCKLRFLKLDRVKDYLLMEEEFVASQERLKPQEDKNEEDRSK</sequence>
<dbReference type="EMBL" id="OZ019904">
    <property type="protein sequence ID" value="CAK9200211.1"/>
    <property type="molecule type" value="Genomic_DNA"/>
</dbReference>
<evidence type="ECO:0000313" key="3">
    <source>
        <dbReference type="Proteomes" id="UP001497512"/>
    </source>
</evidence>
<organism evidence="2 3">
    <name type="scientific">Sphagnum troendelagicum</name>
    <dbReference type="NCBI Taxonomy" id="128251"/>
    <lineage>
        <taxon>Eukaryota</taxon>
        <taxon>Viridiplantae</taxon>
        <taxon>Streptophyta</taxon>
        <taxon>Embryophyta</taxon>
        <taxon>Bryophyta</taxon>
        <taxon>Sphagnophytina</taxon>
        <taxon>Sphagnopsida</taxon>
        <taxon>Sphagnales</taxon>
        <taxon>Sphagnaceae</taxon>
        <taxon>Sphagnum</taxon>
    </lineage>
</organism>
<feature type="compositionally biased region" description="Basic and acidic residues" evidence="1">
    <location>
        <begin position="58"/>
        <end position="73"/>
    </location>
</feature>
<feature type="region of interest" description="Disordered" evidence="1">
    <location>
        <begin position="54"/>
        <end position="73"/>
    </location>
</feature>
<dbReference type="Proteomes" id="UP001497512">
    <property type="component" value="Chromosome 12"/>
</dbReference>
<keyword evidence="3" id="KW-1185">Reference proteome</keyword>
<feature type="region of interest" description="Disordered" evidence="1">
    <location>
        <begin position="1"/>
        <end position="22"/>
    </location>
</feature>
<name>A0ABP0TMV6_9BRYO</name>